<dbReference type="RefSeq" id="WP_067554712.1">
    <property type="nucleotide sequence ID" value="NZ_CAJTBG010000024.1"/>
</dbReference>
<reference evidence="1 2" key="1">
    <citation type="journal article" date="2016" name="Gut Pathog.">
        <title>Whole genome sequencing of "Faecalibaculum rodentium" ALO17, isolated from C57BL/6J laboratory mouse feces.</title>
        <authorList>
            <person name="Lim S."/>
            <person name="Chang D.H."/>
            <person name="Ahn S."/>
            <person name="Kim B.C."/>
        </authorList>
    </citation>
    <scope>NUCLEOTIDE SEQUENCE [LARGE SCALE GENOMIC DNA]</scope>
    <source>
        <strain evidence="1 2">Alo17</strain>
    </source>
</reference>
<keyword evidence="2" id="KW-1185">Reference proteome</keyword>
<evidence type="ECO:0000313" key="1">
    <source>
        <dbReference type="EMBL" id="AMK53509.1"/>
    </source>
</evidence>
<dbReference type="EMBL" id="CP011391">
    <property type="protein sequence ID" value="AMK53509.1"/>
    <property type="molecule type" value="Genomic_DNA"/>
</dbReference>
<sequence>MLDNNEIGIFIRLVDAGGKTAKEIAEMYRTSAAKDPLGRVAFCTDAEADPRLADRFNQAILAYEGDYGEYEYIIGDIIDTDLAYDPDAPKGFKRKIMGAFSDLLPREFEREMKSTWLLLNNLRDLDAEEAAGMQCVLSNELSAPADLLDNRAASVNFTYFV</sequence>
<dbReference type="STRING" id="1702221.AALO17_03750"/>
<name>A0A140DS82_9FIRM</name>
<dbReference type="Proteomes" id="UP000069771">
    <property type="component" value="Chromosome"/>
</dbReference>
<evidence type="ECO:0000313" key="2">
    <source>
        <dbReference type="Proteomes" id="UP000069771"/>
    </source>
</evidence>
<accession>A0A140DS82</accession>
<dbReference type="AlphaFoldDB" id="A0A140DS82"/>
<dbReference type="KEGG" id="fro:AALO17_03750"/>
<proteinExistence type="predicted"/>
<organism evidence="1 2">
    <name type="scientific">Faecalibaculum rodentium</name>
    <dbReference type="NCBI Taxonomy" id="1702221"/>
    <lineage>
        <taxon>Bacteria</taxon>
        <taxon>Bacillati</taxon>
        <taxon>Bacillota</taxon>
        <taxon>Erysipelotrichia</taxon>
        <taxon>Erysipelotrichales</taxon>
        <taxon>Erysipelotrichaceae</taxon>
        <taxon>Faecalibaculum</taxon>
    </lineage>
</organism>
<gene>
    <name evidence="1" type="ORF">AALO17_03750</name>
</gene>
<dbReference type="GeneID" id="78477233"/>
<protein>
    <submittedName>
        <fullName evidence="1">Uncharacterized protein</fullName>
    </submittedName>
</protein>